<comment type="caution">
    <text evidence="1">The sequence shown here is derived from an EMBL/GenBank/DDBJ whole genome shotgun (WGS) entry which is preliminary data.</text>
</comment>
<dbReference type="Proteomes" id="UP000197269">
    <property type="component" value="Unassembled WGS sequence"/>
</dbReference>
<accession>A0A246DW42</accession>
<organism evidence="1 2">
    <name type="scientific">Rhizobium esperanzae</name>
    <dbReference type="NCBI Taxonomy" id="1967781"/>
    <lineage>
        <taxon>Bacteria</taxon>
        <taxon>Pseudomonadati</taxon>
        <taxon>Pseudomonadota</taxon>
        <taxon>Alphaproteobacteria</taxon>
        <taxon>Hyphomicrobiales</taxon>
        <taxon>Rhizobiaceae</taxon>
        <taxon>Rhizobium/Agrobacterium group</taxon>
        <taxon>Rhizobium</taxon>
    </lineage>
</organism>
<evidence type="ECO:0000313" key="1">
    <source>
        <dbReference type="EMBL" id="OWO94601.1"/>
    </source>
</evidence>
<reference evidence="1 2" key="1">
    <citation type="submission" date="2017-03" db="EMBL/GenBank/DDBJ databases">
        <title>Genome of strain Rhizobium sp. CNPSo 668.</title>
        <authorList>
            <person name="Ribeiro R."/>
        </authorList>
    </citation>
    <scope>NUCLEOTIDE SEQUENCE [LARGE SCALE GENOMIC DNA]</scope>
    <source>
        <strain evidence="1 2">CNPSo 668</strain>
    </source>
</reference>
<evidence type="ECO:0000313" key="2">
    <source>
        <dbReference type="Proteomes" id="UP000197269"/>
    </source>
</evidence>
<dbReference type="RefSeq" id="WP_064810370.1">
    <property type="nucleotide sequence ID" value="NZ_CP013500.1"/>
</dbReference>
<sequence length="80" mass="8784">MHVIVRIQWRAENVIFPAGEAGQRMHIRAADRSVMLIFGKSGATTKTYGVEPNPIQEQGPVMMAKKTRLPGRARQAVGGL</sequence>
<protein>
    <submittedName>
        <fullName evidence="1">Uncharacterized protein</fullName>
    </submittedName>
</protein>
<dbReference type="AlphaFoldDB" id="A0A246DW42"/>
<name>A0A246DW42_9HYPH</name>
<gene>
    <name evidence="1" type="ORF">B5E41_12690</name>
</gene>
<dbReference type="EMBL" id="MXPU01000007">
    <property type="protein sequence ID" value="OWO94601.1"/>
    <property type="molecule type" value="Genomic_DNA"/>
</dbReference>
<proteinExistence type="predicted"/>
<dbReference type="KEGG" id="rez:AMJ99_CH02208"/>